<evidence type="ECO:0000256" key="1">
    <source>
        <dbReference type="ARBA" id="ARBA00010886"/>
    </source>
</evidence>
<dbReference type="GO" id="GO:0004674">
    <property type="term" value="F:protein serine/threonine kinase activity"/>
    <property type="evidence" value="ECO:0007669"/>
    <property type="project" value="UniProtKB-KW"/>
</dbReference>
<gene>
    <name evidence="13" type="primary">Contig14269.g15194</name>
    <name evidence="13" type="ORF">STYLEM_19052</name>
</gene>
<feature type="domain" description="Protein kinase" evidence="12">
    <location>
        <begin position="6"/>
        <end position="262"/>
    </location>
</feature>
<dbReference type="InterPro" id="IPR011009">
    <property type="entry name" value="Kinase-like_dom_sf"/>
</dbReference>
<feature type="region of interest" description="Disordered" evidence="11">
    <location>
        <begin position="433"/>
        <end position="457"/>
    </location>
</feature>
<feature type="binding site" evidence="10">
    <location>
        <position position="35"/>
    </location>
    <ligand>
        <name>ATP</name>
        <dbReference type="ChEBI" id="CHEBI:30616"/>
    </ligand>
</feature>
<evidence type="ECO:0000256" key="2">
    <source>
        <dbReference type="ARBA" id="ARBA00012513"/>
    </source>
</evidence>
<dbReference type="InterPro" id="IPR017441">
    <property type="entry name" value="Protein_kinase_ATP_BS"/>
</dbReference>
<dbReference type="OMA" id="NCTYKQV"/>
<sequence>MSMRDFSIINKIGDGAYSVVYKVKRLSDGQEYALKKVKMGSLSDKEKQNALNEVRILASINHHNIVGYKEAFFEDASSSLCLVMEFANDGDLYQKILNHQKHGTNMDESFIWSVLIQMIKGLKILHQMKIFHRDLKCANVFLNKDGNAKLGDLNVSKVAKKGLLYTQTGTPYYASPEVWKDQPYDSKSDIWSVGCVLYEMTTLKPPFRAQDMNGLYKRVLKGVYPKIPTSYSNDLGVMIKTLLQVQPNTRPTCEQILSMDIVKKRLNLVKNPNPLMTTQEHELNLENLNLLNTIKVPRNLAQLTKNLPRSNYISTRESKFVGQHNQSVRLPSEPINLHSGNRLLPQINSMKEIRANNEALTLNNMDRSDIVIERQNQKALINKYKPLAMSVADPVKDLKTSQNRNLEMIPEKDYERFRKQVDTTPISREQIQRQGAQVNSRHYNISNNDKNNSNGSMKEDFLQDLRLPQLSNGSILSLGLGSGSKAQRVVDKQRLQQYEMEKRQNQQRRHLENVYGRSSESTNVANSYNYHSNLQSMPPPMDRNSLLTNQQNNLRENDQSALGNHSHIKSSGKVKINYERVNPSKYGYNLPQEYKVQPPVISTHNERGTSNNISKPTWWG</sequence>
<dbReference type="InParanoid" id="A0A078B9J1"/>
<accession>A0A078B9J1</accession>
<organism evidence="13 14">
    <name type="scientific">Stylonychia lemnae</name>
    <name type="common">Ciliate</name>
    <dbReference type="NCBI Taxonomy" id="5949"/>
    <lineage>
        <taxon>Eukaryota</taxon>
        <taxon>Sar</taxon>
        <taxon>Alveolata</taxon>
        <taxon>Ciliophora</taxon>
        <taxon>Intramacronucleata</taxon>
        <taxon>Spirotrichea</taxon>
        <taxon>Stichotrichia</taxon>
        <taxon>Sporadotrichida</taxon>
        <taxon>Oxytrichidae</taxon>
        <taxon>Stylonychinae</taxon>
        <taxon>Stylonychia</taxon>
    </lineage>
</organism>
<feature type="compositionally biased region" description="Low complexity" evidence="11">
    <location>
        <begin position="444"/>
        <end position="456"/>
    </location>
</feature>
<dbReference type="EMBL" id="CCKQ01017979">
    <property type="protein sequence ID" value="CDW89912.1"/>
    <property type="molecule type" value="Genomic_DNA"/>
</dbReference>
<evidence type="ECO:0000256" key="8">
    <source>
        <dbReference type="ARBA" id="ARBA00047899"/>
    </source>
</evidence>
<keyword evidence="5 10" id="KW-0547">Nucleotide-binding</keyword>
<dbReference type="EC" id="2.7.11.1" evidence="2"/>
<dbReference type="FunFam" id="3.30.200.20:FF:000097">
    <property type="entry name" value="Probable serine/threonine-protein kinase nek1"/>
    <property type="match status" value="1"/>
</dbReference>
<comment type="similarity">
    <text evidence="1">Belongs to the protein kinase superfamily. NEK Ser/Thr protein kinase family. NIMA subfamily.</text>
</comment>
<dbReference type="SUPFAM" id="SSF56112">
    <property type="entry name" value="Protein kinase-like (PK-like)"/>
    <property type="match status" value="1"/>
</dbReference>
<dbReference type="InterPro" id="IPR051131">
    <property type="entry name" value="NEK_Ser/Thr_kinase_NIMA"/>
</dbReference>
<dbReference type="InterPro" id="IPR000719">
    <property type="entry name" value="Prot_kinase_dom"/>
</dbReference>
<protein>
    <recommendedName>
        <fullName evidence="2">non-specific serine/threonine protein kinase</fullName>
        <ecNumber evidence="2">2.7.11.1</ecNumber>
    </recommendedName>
</protein>
<dbReference type="AlphaFoldDB" id="A0A078B9J1"/>
<dbReference type="GO" id="GO:0005524">
    <property type="term" value="F:ATP binding"/>
    <property type="evidence" value="ECO:0007669"/>
    <property type="project" value="UniProtKB-UniRule"/>
</dbReference>
<keyword evidence="3" id="KW-0723">Serine/threonine-protein kinase</keyword>
<evidence type="ECO:0000256" key="9">
    <source>
        <dbReference type="ARBA" id="ARBA00048679"/>
    </source>
</evidence>
<dbReference type="PANTHER" id="PTHR44899:SF6">
    <property type="entry name" value="SERINE_THREONINE PROTEIN KINASE"/>
    <property type="match status" value="1"/>
</dbReference>
<dbReference type="Gene3D" id="3.30.200.20">
    <property type="entry name" value="Phosphorylase Kinase, domain 1"/>
    <property type="match status" value="1"/>
</dbReference>
<feature type="compositionally biased region" description="Polar residues" evidence="11">
    <location>
        <begin position="433"/>
        <end position="443"/>
    </location>
</feature>
<dbReference type="PROSITE" id="PS00107">
    <property type="entry name" value="PROTEIN_KINASE_ATP"/>
    <property type="match status" value="1"/>
</dbReference>
<keyword evidence="6 13" id="KW-0418">Kinase</keyword>
<reference evidence="13 14" key="1">
    <citation type="submission" date="2014-06" db="EMBL/GenBank/DDBJ databases">
        <authorList>
            <person name="Swart Estienne"/>
        </authorList>
    </citation>
    <scope>NUCLEOTIDE SEQUENCE [LARGE SCALE GENOMIC DNA]</scope>
    <source>
        <strain evidence="13 14">130c</strain>
    </source>
</reference>
<evidence type="ECO:0000256" key="10">
    <source>
        <dbReference type="PROSITE-ProRule" id="PRU10141"/>
    </source>
</evidence>
<evidence type="ECO:0000256" key="5">
    <source>
        <dbReference type="ARBA" id="ARBA00022741"/>
    </source>
</evidence>
<dbReference type="Proteomes" id="UP000039865">
    <property type="component" value="Unassembled WGS sequence"/>
</dbReference>
<evidence type="ECO:0000256" key="7">
    <source>
        <dbReference type="ARBA" id="ARBA00022840"/>
    </source>
</evidence>
<evidence type="ECO:0000256" key="3">
    <source>
        <dbReference type="ARBA" id="ARBA00022527"/>
    </source>
</evidence>
<comment type="catalytic activity">
    <reaction evidence="9">
        <text>L-seryl-[protein] + ATP = O-phospho-L-seryl-[protein] + ADP + H(+)</text>
        <dbReference type="Rhea" id="RHEA:17989"/>
        <dbReference type="Rhea" id="RHEA-COMP:9863"/>
        <dbReference type="Rhea" id="RHEA-COMP:11604"/>
        <dbReference type="ChEBI" id="CHEBI:15378"/>
        <dbReference type="ChEBI" id="CHEBI:29999"/>
        <dbReference type="ChEBI" id="CHEBI:30616"/>
        <dbReference type="ChEBI" id="CHEBI:83421"/>
        <dbReference type="ChEBI" id="CHEBI:456216"/>
        <dbReference type="EC" id="2.7.11.1"/>
    </reaction>
</comment>
<keyword evidence="14" id="KW-1185">Reference proteome</keyword>
<keyword evidence="7 10" id="KW-0067">ATP-binding</keyword>
<evidence type="ECO:0000313" key="14">
    <source>
        <dbReference type="Proteomes" id="UP000039865"/>
    </source>
</evidence>
<dbReference type="OrthoDB" id="248923at2759"/>
<evidence type="ECO:0000256" key="6">
    <source>
        <dbReference type="ARBA" id="ARBA00022777"/>
    </source>
</evidence>
<dbReference type="InterPro" id="IPR008271">
    <property type="entry name" value="Ser/Thr_kinase_AS"/>
</dbReference>
<dbReference type="SMART" id="SM00220">
    <property type="entry name" value="S_TKc"/>
    <property type="match status" value="1"/>
</dbReference>
<evidence type="ECO:0000256" key="11">
    <source>
        <dbReference type="SAM" id="MobiDB-lite"/>
    </source>
</evidence>
<dbReference type="Gene3D" id="1.10.510.10">
    <property type="entry name" value="Transferase(Phosphotransferase) domain 1"/>
    <property type="match status" value="1"/>
</dbReference>
<comment type="catalytic activity">
    <reaction evidence="8">
        <text>L-threonyl-[protein] + ATP = O-phospho-L-threonyl-[protein] + ADP + H(+)</text>
        <dbReference type="Rhea" id="RHEA:46608"/>
        <dbReference type="Rhea" id="RHEA-COMP:11060"/>
        <dbReference type="Rhea" id="RHEA-COMP:11605"/>
        <dbReference type="ChEBI" id="CHEBI:15378"/>
        <dbReference type="ChEBI" id="CHEBI:30013"/>
        <dbReference type="ChEBI" id="CHEBI:30616"/>
        <dbReference type="ChEBI" id="CHEBI:61977"/>
        <dbReference type="ChEBI" id="CHEBI:456216"/>
        <dbReference type="EC" id="2.7.11.1"/>
    </reaction>
</comment>
<proteinExistence type="inferred from homology"/>
<keyword evidence="4" id="KW-0808">Transferase</keyword>
<dbReference type="PANTHER" id="PTHR44899">
    <property type="entry name" value="CAMK FAMILY PROTEIN KINASE"/>
    <property type="match status" value="1"/>
</dbReference>
<dbReference type="PROSITE" id="PS50011">
    <property type="entry name" value="PROTEIN_KINASE_DOM"/>
    <property type="match status" value="1"/>
</dbReference>
<dbReference type="PROSITE" id="PS00108">
    <property type="entry name" value="PROTEIN_KINASE_ST"/>
    <property type="match status" value="1"/>
</dbReference>
<evidence type="ECO:0000313" key="13">
    <source>
        <dbReference type="EMBL" id="CDW89912.1"/>
    </source>
</evidence>
<evidence type="ECO:0000259" key="12">
    <source>
        <dbReference type="PROSITE" id="PS50011"/>
    </source>
</evidence>
<name>A0A078B9J1_STYLE</name>
<dbReference type="Pfam" id="PF00069">
    <property type="entry name" value="Pkinase"/>
    <property type="match status" value="1"/>
</dbReference>
<evidence type="ECO:0000256" key="4">
    <source>
        <dbReference type="ARBA" id="ARBA00022679"/>
    </source>
</evidence>